<accession>W8CB17</accession>
<keyword evidence="1" id="KW-1133">Transmembrane helix</keyword>
<keyword evidence="1" id="KW-0472">Membrane</keyword>
<sequence length="101" mass="10890">MCLLCAMQQPLASLLKCKSTNTSKVNSHAHTHLHVRICVFIGSVGGYSVLLWKFSSPAITPKAKAAATTLLDSRRFVCVCAVHLCAGVYVHVFGFTVNKAI</sequence>
<feature type="transmembrane region" description="Helical" evidence="1">
    <location>
        <begin position="33"/>
        <end position="55"/>
    </location>
</feature>
<reference evidence="2" key="2">
    <citation type="journal article" date="2014" name="BMC Genomics">
        <title>A genomic perspective to assessing quality of mass-reared SIT flies used in Mediterranean fruit fly (Ceratitis capitata) eradication in California.</title>
        <authorList>
            <person name="Calla B."/>
            <person name="Hall B."/>
            <person name="Hou S."/>
            <person name="Geib S.M."/>
        </authorList>
    </citation>
    <scope>NUCLEOTIDE SEQUENCE</scope>
</reference>
<evidence type="ECO:0000313" key="2">
    <source>
        <dbReference type="EMBL" id="JAC05702.1"/>
    </source>
</evidence>
<dbReference type="AlphaFoldDB" id="W8CB17"/>
<keyword evidence="1" id="KW-0812">Transmembrane</keyword>
<organism evidence="2">
    <name type="scientific">Ceratitis capitata</name>
    <name type="common">Mediterranean fruit fly</name>
    <name type="synonym">Tephritis capitata</name>
    <dbReference type="NCBI Taxonomy" id="7213"/>
    <lineage>
        <taxon>Eukaryota</taxon>
        <taxon>Metazoa</taxon>
        <taxon>Ecdysozoa</taxon>
        <taxon>Arthropoda</taxon>
        <taxon>Hexapoda</taxon>
        <taxon>Insecta</taxon>
        <taxon>Pterygota</taxon>
        <taxon>Neoptera</taxon>
        <taxon>Endopterygota</taxon>
        <taxon>Diptera</taxon>
        <taxon>Brachycera</taxon>
        <taxon>Muscomorpha</taxon>
        <taxon>Tephritoidea</taxon>
        <taxon>Tephritidae</taxon>
        <taxon>Ceratitis</taxon>
        <taxon>Ceratitis</taxon>
    </lineage>
</organism>
<proteinExistence type="evidence at transcript level"/>
<evidence type="ECO:0000256" key="1">
    <source>
        <dbReference type="SAM" id="Phobius"/>
    </source>
</evidence>
<protein>
    <submittedName>
        <fullName evidence="2">Uncharacterized protein</fullName>
    </submittedName>
</protein>
<reference evidence="2" key="1">
    <citation type="submission" date="2013-07" db="EMBL/GenBank/DDBJ databases">
        <authorList>
            <person name="Geib S."/>
        </authorList>
    </citation>
    <scope>NUCLEOTIDE SEQUENCE</scope>
</reference>
<feature type="transmembrane region" description="Helical" evidence="1">
    <location>
        <begin position="76"/>
        <end position="97"/>
    </location>
</feature>
<name>W8CB17_CERCA</name>
<dbReference type="EMBL" id="GAMC01000854">
    <property type="protein sequence ID" value="JAC05702.1"/>
    <property type="molecule type" value="mRNA"/>
</dbReference>